<proteinExistence type="predicted"/>
<dbReference type="AlphaFoldDB" id="A0A2M7V7F9"/>
<dbReference type="EMBL" id="PFPK01000037">
    <property type="protein sequence ID" value="PIZ94625.1"/>
    <property type="molecule type" value="Genomic_DNA"/>
</dbReference>
<reference evidence="2" key="1">
    <citation type="submission" date="2017-09" db="EMBL/GenBank/DDBJ databases">
        <title>Depth-based differentiation of microbial function through sediment-hosted aquifers and enrichment of novel symbionts in the deep terrestrial subsurface.</title>
        <authorList>
            <person name="Probst A.J."/>
            <person name="Ladd B."/>
            <person name="Jarett J.K."/>
            <person name="Geller-Mcgrath D.E."/>
            <person name="Sieber C.M.K."/>
            <person name="Emerson J.B."/>
            <person name="Anantharaman K."/>
            <person name="Thomas B.C."/>
            <person name="Malmstrom R."/>
            <person name="Stieglmeier M."/>
            <person name="Klingl A."/>
            <person name="Woyke T."/>
            <person name="Ryan C.M."/>
            <person name="Banfield J.F."/>
        </authorList>
    </citation>
    <scope>NUCLEOTIDE SEQUENCE [LARGE SCALE GENOMIC DNA]</scope>
</reference>
<protein>
    <submittedName>
        <fullName evidence="1">Uncharacterized protein</fullName>
    </submittedName>
</protein>
<comment type="caution">
    <text evidence="1">The sequence shown here is derived from an EMBL/GenBank/DDBJ whole genome shotgun (WGS) entry which is preliminary data.</text>
</comment>
<gene>
    <name evidence="1" type="ORF">COX81_03015</name>
</gene>
<accession>A0A2M7V7F9</accession>
<name>A0A2M7V7F9_9BACT</name>
<organism evidence="1 2">
    <name type="scientific">Candidatus Magasanikbacteria bacterium CG_4_10_14_0_2_um_filter_37_12</name>
    <dbReference type="NCBI Taxonomy" id="1974637"/>
    <lineage>
        <taxon>Bacteria</taxon>
        <taxon>Candidatus Magasanikiibacteriota</taxon>
    </lineage>
</organism>
<evidence type="ECO:0000313" key="1">
    <source>
        <dbReference type="EMBL" id="PIZ94625.1"/>
    </source>
</evidence>
<sequence>MIFFLNNQFEIISIEEINGYTSSWKFKILEIITLGYLYDTAPMQYACVVTPKHVSTKAL</sequence>
<evidence type="ECO:0000313" key="2">
    <source>
        <dbReference type="Proteomes" id="UP000228568"/>
    </source>
</evidence>
<dbReference type="Proteomes" id="UP000228568">
    <property type="component" value="Unassembled WGS sequence"/>
</dbReference>